<dbReference type="Pfam" id="PF11168">
    <property type="entry name" value="DUF2955"/>
    <property type="match status" value="1"/>
</dbReference>
<feature type="transmembrane region" description="Helical" evidence="1">
    <location>
        <begin position="166"/>
        <end position="187"/>
    </location>
</feature>
<reference evidence="2 3" key="1">
    <citation type="submission" date="2019-06" db="EMBL/GenBank/DDBJ databases">
        <title>Whole genome shotgun sequence of Vibrio inusitatus NBRC 102082.</title>
        <authorList>
            <person name="Hosoyama A."/>
            <person name="Uohara A."/>
            <person name="Ohji S."/>
            <person name="Ichikawa N."/>
        </authorList>
    </citation>
    <scope>NUCLEOTIDE SEQUENCE [LARGE SCALE GENOMIC DNA]</scope>
    <source>
        <strain evidence="2 3">NBRC 102082</strain>
    </source>
</reference>
<dbReference type="Proteomes" id="UP000318717">
    <property type="component" value="Unassembled WGS sequence"/>
</dbReference>
<dbReference type="OrthoDB" id="6799126at2"/>
<organism evidence="2 3">
    <name type="scientific">Vibrio inusitatus NBRC 102082</name>
    <dbReference type="NCBI Taxonomy" id="1219070"/>
    <lineage>
        <taxon>Bacteria</taxon>
        <taxon>Pseudomonadati</taxon>
        <taxon>Pseudomonadota</taxon>
        <taxon>Gammaproteobacteria</taxon>
        <taxon>Vibrionales</taxon>
        <taxon>Vibrionaceae</taxon>
        <taxon>Vibrio</taxon>
    </lineage>
</organism>
<evidence type="ECO:0000313" key="2">
    <source>
        <dbReference type="EMBL" id="GEA50975.1"/>
    </source>
</evidence>
<feature type="transmembrane region" description="Helical" evidence="1">
    <location>
        <begin position="219"/>
        <end position="238"/>
    </location>
</feature>
<keyword evidence="1" id="KW-0812">Transmembrane</keyword>
<dbReference type="RefSeq" id="WP_141345311.1">
    <property type="nucleotide sequence ID" value="NZ_BJLF01000007.1"/>
</dbReference>
<feature type="transmembrane region" description="Helical" evidence="1">
    <location>
        <begin position="269"/>
        <end position="287"/>
    </location>
</feature>
<accession>A0A4Y3HVF7</accession>
<keyword evidence="3" id="KW-1185">Reference proteome</keyword>
<evidence type="ECO:0000256" key="1">
    <source>
        <dbReference type="SAM" id="Phobius"/>
    </source>
</evidence>
<proteinExistence type="predicted"/>
<feature type="transmembrane region" description="Helical" evidence="1">
    <location>
        <begin position="71"/>
        <end position="89"/>
    </location>
</feature>
<sequence>MKAFRIWFACSLGLALSMVLGWNYGFLAIVLPMFVLSNTEHFHLPLLLMIFVSALVTILEFNVMWGVLKNTPLLLTIVVGISFFIKCVAMTDRKTFLLGYMGLIVGSILLNFSSYSFIDIEEFSITILMYCLLNIVICALAYSLFPTANSEYLEKGEGNQQQAPYQNYQLVMMWVLPMIAFVIFQLADLYDSAAAHASILIILAPMTYTGALKMAKVRIIGTGLGCVLGLVMQLTLGLWFESAFLYWLLFTIILGPLCYMQTQGIAKSAISFSATAALTVPMTTALTPGETDAFFALLYRFSSIFIAVVLSALLIFLMQQIAENRSRERLCKS</sequence>
<feature type="transmembrane region" description="Helical" evidence="1">
    <location>
        <begin position="193"/>
        <end position="212"/>
    </location>
</feature>
<dbReference type="PIRSF" id="PIRSF029594">
    <property type="entry name" value="UCP029594"/>
    <property type="match status" value="1"/>
</dbReference>
<protein>
    <submittedName>
        <fullName evidence="2">MFS transporter</fullName>
    </submittedName>
</protein>
<feature type="transmembrane region" description="Helical" evidence="1">
    <location>
        <begin position="123"/>
        <end position="145"/>
    </location>
</feature>
<feature type="transmembrane region" description="Helical" evidence="1">
    <location>
        <begin position="293"/>
        <end position="317"/>
    </location>
</feature>
<feature type="transmembrane region" description="Helical" evidence="1">
    <location>
        <begin position="244"/>
        <end position="262"/>
    </location>
</feature>
<keyword evidence="1" id="KW-0472">Membrane</keyword>
<dbReference type="EMBL" id="BJLF01000007">
    <property type="protein sequence ID" value="GEA50975.1"/>
    <property type="molecule type" value="Genomic_DNA"/>
</dbReference>
<dbReference type="GO" id="GO:0016020">
    <property type="term" value="C:membrane"/>
    <property type="evidence" value="ECO:0007669"/>
    <property type="project" value="UniProtKB-SubCell"/>
</dbReference>
<gene>
    <name evidence="2" type="ORF">VIN01S_17790</name>
</gene>
<dbReference type="AlphaFoldDB" id="A0A4Y3HVF7"/>
<feature type="transmembrane region" description="Helical" evidence="1">
    <location>
        <begin position="96"/>
        <end position="117"/>
    </location>
</feature>
<dbReference type="InterPro" id="IPR022604">
    <property type="entry name" value="DUF2955"/>
</dbReference>
<dbReference type="InterPro" id="IPR016926">
    <property type="entry name" value="UCP029594"/>
</dbReference>
<keyword evidence="1" id="KW-1133">Transmembrane helix</keyword>
<name>A0A4Y3HVF7_9VIBR</name>
<comment type="caution">
    <text evidence="2">The sequence shown here is derived from an EMBL/GenBank/DDBJ whole genome shotgun (WGS) entry which is preliminary data.</text>
</comment>
<evidence type="ECO:0000313" key="3">
    <source>
        <dbReference type="Proteomes" id="UP000318717"/>
    </source>
</evidence>
<feature type="transmembrane region" description="Helical" evidence="1">
    <location>
        <begin position="6"/>
        <end position="34"/>
    </location>
</feature>
<feature type="transmembrane region" description="Helical" evidence="1">
    <location>
        <begin position="46"/>
        <end position="65"/>
    </location>
</feature>